<feature type="transmembrane region" description="Helical" evidence="10">
    <location>
        <begin position="20"/>
        <end position="37"/>
    </location>
</feature>
<dbReference type="Pfam" id="PF00528">
    <property type="entry name" value="BPD_transp_1"/>
    <property type="match status" value="1"/>
</dbReference>
<evidence type="ECO:0000313" key="13">
    <source>
        <dbReference type="Proteomes" id="UP001203338"/>
    </source>
</evidence>
<protein>
    <submittedName>
        <fullName evidence="12">Amino acid ABC transporter permease</fullName>
    </submittedName>
</protein>
<name>A0ABT0PGX8_9GAMM</name>
<proteinExistence type="inferred from homology"/>
<evidence type="ECO:0000259" key="11">
    <source>
        <dbReference type="PROSITE" id="PS50928"/>
    </source>
</evidence>
<evidence type="ECO:0000256" key="3">
    <source>
        <dbReference type="ARBA" id="ARBA00010072"/>
    </source>
</evidence>
<evidence type="ECO:0000256" key="6">
    <source>
        <dbReference type="ARBA" id="ARBA00022692"/>
    </source>
</evidence>
<dbReference type="PANTHER" id="PTHR30614">
    <property type="entry name" value="MEMBRANE COMPONENT OF AMINO ACID ABC TRANSPORTER"/>
    <property type="match status" value="1"/>
</dbReference>
<dbReference type="InterPro" id="IPR000515">
    <property type="entry name" value="MetI-like"/>
</dbReference>
<dbReference type="Gene3D" id="1.10.3720.10">
    <property type="entry name" value="MetI-like"/>
    <property type="match status" value="1"/>
</dbReference>
<evidence type="ECO:0000313" key="12">
    <source>
        <dbReference type="EMBL" id="MCL6270632.1"/>
    </source>
</evidence>
<keyword evidence="8 10" id="KW-1133">Transmembrane helix</keyword>
<dbReference type="InterPro" id="IPR035906">
    <property type="entry name" value="MetI-like_sf"/>
</dbReference>
<keyword evidence="6 10" id="KW-0812">Transmembrane</keyword>
<keyword evidence="13" id="KW-1185">Reference proteome</keyword>
<organism evidence="12 13">
    <name type="scientific">Parendozoicomonas callyspongiae</name>
    <dbReference type="NCBI Taxonomy" id="2942213"/>
    <lineage>
        <taxon>Bacteria</taxon>
        <taxon>Pseudomonadati</taxon>
        <taxon>Pseudomonadota</taxon>
        <taxon>Gammaproteobacteria</taxon>
        <taxon>Oceanospirillales</taxon>
        <taxon>Endozoicomonadaceae</taxon>
        <taxon>Parendozoicomonas</taxon>
    </lineage>
</organism>
<comment type="similarity">
    <text evidence="3">Belongs to the binding-protein-dependent transport system permease family. HisMQ subfamily.</text>
</comment>
<dbReference type="PANTHER" id="PTHR30614:SF20">
    <property type="entry name" value="GLUTAMINE TRANSPORT SYSTEM PERMEASE PROTEIN GLNP"/>
    <property type="match status" value="1"/>
</dbReference>
<evidence type="ECO:0000256" key="4">
    <source>
        <dbReference type="ARBA" id="ARBA00022448"/>
    </source>
</evidence>
<evidence type="ECO:0000256" key="9">
    <source>
        <dbReference type="ARBA" id="ARBA00023136"/>
    </source>
</evidence>
<keyword evidence="9 10" id="KW-0472">Membrane</keyword>
<evidence type="ECO:0000256" key="5">
    <source>
        <dbReference type="ARBA" id="ARBA00022475"/>
    </source>
</evidence>
<sequence length="326" mass="36144">MLNLNQSHVRQMERQPNKLLWHGIFFLIVAAIAVGFYKSSQSIEYTWRWERMPQYLVYQAEDHLMAEFDGSVIEENGELYLVNDFDPDEKVLVTGLAEVTVADGDVIFTGDSLGYNQNWALGPILDGVLVTLELSLYSGVLAIILGTLAGLARISPNPALKNLSVFYVEVIRGTPLLVQIFIVYFFIGTVLDLDRFAAGVIALAVFTGAYVAEIVRSGIESIHSGQMEAGRSLGMGYGQTMHYIILPQAFKRVLPPLAGQFINLIKDSSLVSVISITDLTKAGREVVSSTFSPFEVWFSVALLYLVLTGILSFFVRRLERKYANVG</sequence>
<keyword evidence="7" id="KW-0029">Amino-acid transport</keyword>
<evidence type="ECO:0000256" key="10">
    <source>
        <dbReference type="RuleBase" id="RU363032"/>
    </source>
</evidence>
<dbReference type="Proteomes" id="UP001203338">
    <property type="component" value="Unassembled WGS sequence"/>
</dbReference>
<dbReference type="CDD" id="cd06261">
    <property type="entry name" value="TM_PBP2"/>
    <property type="match status" value="1"/>
</dbReference>
<dbReference type="NCBIfam" id="TIGR01726">
    <property type="entry name" value="HEQRo_perm_3TM"/>
    <property type="match status" value="1"/>
</dbReference>
<feature type="transmembrane region" description="Helical" evidence="10">
    <location>
        <begin position="193"/>
        <end position="212"/>
    </location>
</feature>
<dbReference type="InterPro" id="IPR043429">
    <property type="entry name" value="ArtM/GltK/GlnP/TcyL/YhdX-like"/>
</dbReference>
<accession>A0ABT0PGX8</accession>
<dbReference type="InterPro" id="IPR010065">
    <property type="entry name" value="AA_ABC_transptr_permease_3TM"/>
</dbReference>
<comment type="function">
    <text evidence="1">Part of the binding-protein-dependent transport system for glutamine; probably responsible for the translocation of the substrate across the membrane.</text>
</comment>
<dbReference type="PROSITE" id="PS50928">
    <property type="entry name" value="ABC_TM1"/>
    <property type="match status" value="1"/>
</dbReference>
<dbReference type="EMBL" id="JAMFLX010000015">
    <property type="protein sequence ID" value="MCL6270632.1"/>
    <property type="molecule type" value="Genomic_DNA"/>
</dbReference>
<feature type="transmembrane region" description="Helical" evidence="10">
    <location>
        <begin position="134"/>
        <end position="154"/>
    </location>
</feature>
<keyword evidence="5" id="KW-1003">Cell membrane</keyword>
<gene>
    <name evidence="12" type="ORF">M3P05_11920</name>
</gene>
<reference evidence="12 13" key="1">
    <citation type="submission" date="2022-05" db="EMBL/GenBank/DDBJ databases">
        <authorList>
            <person name="Park J.-S."/>
        </authorList>
    </citation>
    <scope>NUCLEOTIDE SEQUENCE [LARGE SCALE GENOMIC DNA]</scope>
    <source>
        <strain evidence="12 13">2012CJ34-2</strain>
    </source>
</reference>
<keyword evidence="4 10" id="KW-0813">Transport</keyword>
<feature type="transmembrane region" description="Helical" evidence="10">
    <location>
        <begin position="233"/>
        <end position="250"/>
    </location>
</feature>
<evidence type="ECO:0000256" key="7">
    <source>
        <dbReference type="ARBA" id="ARBA00022970"/>
    </source>
</evidence>
<evidence type="ECO:0000256" key="2">
    <source>
        <dbReference type="ARBA" id="ARBA00004429"/>
    </source>
</evidence>
<comment type="caution">
    <text evidence="12">The sequence shown here is derived from an EMBL/GenBank/DDBJ whole genome shotgun (WGS) entry which is preliminary data.</text>
</comment>
<evidence type="ECO:0000256" key="8">
    <source>
        <dbReference type="ARBA" id="ARBA00022989"/>
    </source>
</evidence>
<feature type="transmembrane region" description="Helical" evidence="10">
    <location>
        <begin position="166"/>
        <end position="187"/>
    </location>
</feature>
<comment type="subcellular location">
    <subcellularLocation>
        <location evidence="2">Cell inner membrane</location>
        <topology evidence="2">Multi-pass membrane protein</topology>
    </subcellularLocation>
    <subcellularLocation>
        <location evidence="10">Cell membrane</location>
        <topology evidence="10">Multi-pass membrane protein</topology>
    </subcellularLocation>
</comment>
<feature type="domain" description="ABC transmembrane type-1" evidence="11">
    <location>
        <begin position="128"/>
        <end position="315"/>
    </location>
</feature>
<dbReference type="SUPFAM" id="SSF161098">
    <property type="entry name" value="MetI-like"/>
    <property type="match status" value="1"/>
</dbReference>
<feature type="transmembrane region" description="Helical" evidence="10">
    <location>
        <begin position="296"/>
        <end position="315"/>
    </location>
</feature>
<dbReference type="RefSeq" id="WP_249699889.1">
    <property type="nucleotide sequence ID" value="NZ_JAMFLX010000015.1"/>
</dbReference>
<evidence type="ECO:0000256" key="1">
    <source>
        <dbReference type="ARBA" id="ARBA00003159"/>
    </source>
</evidence>